<comment type="caution">
    <text evidence="1">The sequence shown here is derived from an EMBL/GenBank/DDBJ whole genome shotgun (WGS) entry which is preliminary data.</text>
</comment>
<organism evidence="1 2">
    <name type="scientific">Populus alba</name>
    <name type="common">White poplar</name>
    <dbReference type="NCBI Taxonomy" id="43335"/>
    <lineage>
        <taxon>Eukaryota</taxon>
        <taxon>Viridiplantae</taxon>
        <taxon>Streptophyta</taxon>
        <taxon>Embryophyta</taxon>
        <taxon>Tracheophyta</taxon>
        <taxon>Spermatophyta</taxon>
        <taxon>Magnoliopsida</taxon>
        <taxon>eudicotyledons</taxon>
        <taxon>Gunneridae</taxon>
        <taxon>Pentapetalae</taxon>
        <taxon>rosids</taxon>
        <taxon>fabids</taxon>
        <taxon>Malpighiales</taxon>
        <taxon>Salicaceae</taxon>
        <taxon>Saliceae</taxon>
        <taxon>Populus</taxon>
    </lineage>
</organism>
<proteinExistence type="predicted"/>
<accession>A0ACC4CEI5</accession>
<gene>
    <name evidence="1" type="ORF">D5086_011626</name>
</gene>
<protein>
    <submittedName>
        <fullName evidence="1">Uncharacterized protein</fullName>
    </submittedName>
</protein>
<evidence type="ECO:0000313" key="2">
    <source>
        <dbReference type="Proteomes" id="UP000309997"/>
    </source>
</evidence>
<dbReference type="Proteomes" id="UP000309997">
    <property type="component" value="Unassembled WGS sequence"/>
</dbReference>
<evidence type="ECO:0000313" key="1">
    <source>
        <dbReference type="EMBL" id="KAL3592986.1"/>
    </source>
</evidence>
<keyword evidence="2" id="KW-1185">Reference proteome</keyword>
<sequence length="98" mass="10973">MTTVIGSLCRGKEVFLRRSEGTSFHANSFYGALIYLGHCFRACELIGSPVMIEKLRKFTDIRCCLVVGGLSTKVRLCPKKELALFQTMLFSATMTERS</sequence>
<reference evidence="1 2" key="1">
    <citation type="journal article" date="2024" name="Plant Biotechnol. J.">
        <title>Genome and CRISPR/Cas9 system of a widespread forest tree (Populus alba) in the world.</title>
        <authorList>
            <person name="Liu Y.J."/>
            <person name="Jiang P.F."/>
            <person name="Han X.M."/>
            <person name="Li X.Y."/>
            <person name="Wang H.M."/>
            <person name="Wang Y.J."/>
            <person name="Wang X.X."/>
            <person name="Zeng Q.Y."/>
        </authorList>
    </citation>
    <scope>NUCLEOTIDE SEQUENCE [LARGE SCALE GENOMIC DNA]</scope>
    <source>
        <strain evidence="2">cv. PAL-ZL1</strain>
    </source>
</reference>
<dbReference type="EMBL" id="RCHU02000005">
    <property type="protein sequence ID" value="KAL3592986.1"/>
    <property type="molecule type" value="Genomic_DNA"/>
</dbReference>
<name>A0ACC4CEI5_POPAL</name>